<dbReference type="EMBL" id="CP001681">
    <property type="protein sequence ID" value="ACU03831.1"/>
    <property type="molecule type" value="Genomic_DNA"/>
</dbReference>
<dbReference type="Proteomes" id="UP000000852">
    <property type="component" value="Chromosome"/>
</dbReference>
<dbReference type="eggNOG" id="COG0346">
    <property type="taxonomic scope" value="Bacteria"/>
</dbReference>
<organism evidence="1 2">
    <name type="scientific">Pedobacter heparinus (strain ATCC 13125 / DSM 2366 / CIP 104194 / JCM 7457 / NBRC 12017 / NCIMB 9290 / NRRL B-14731 / HIM 762-3)</name>
    <dbReference type="NCBI Taxonomy" id="485917"/>
    <lineage>
        <taxon>Bacteria</taxon>
        <taxon>Pseudomonadati</taxon>
        <taxon>Bacteroidota</taxon>
        <taxon>Sphingobacteriia</taxon>
        <taxon>Sphingobacteriales</taxon>
        <taxon>Sphingobacteriaceae</taxon>
        <taxon>Pedobacter</taxon>
    </lineage>
</organism>
<protein>
    <recommendedName>
        <fullName evidence="3">Glyoxalase/bleomycin resistance protein/dioxygenase</fullName>
    </recommendedName>
</protein>
<dbReference type="RefSeq" id="WP_015807446.1">
    <property type="nucleotide sequence ID" value="NC_013061.1"/>
</dbReference>
<keyword evidence="2" id="KW-1185">Reference proteome</keyword>
<accession>C6XUI1</accession>
<evidence type="ECO:0000313" key="2">
    <source>
        <dbReference type="Proteomes" id="UP000000852"/>
    </source>
</evidence>
<dbReference type="SUPFAM" id="SSF54593">
    <property type="entry name" value="Glyoxalase/Bleomycin resistance protein/Dihydroxybiphenyl dioxygenase"/>
    <property type="match status" value="1"/>
</dbReference>
<reference evidence="1 2" key="1">
    <citation type="journal article" date="2009" name="Stand. Genomic Sci.">
        <title>Complete genome sequence of Pedobacter heparinus type strain (HIM 762-3).</title>
        <authorList>
            <person name="Han C."/>
            <person name="Spring S."/>
            <person name="Lapidus A."/>
            <person name="Del Rio T.G."/>
            <person name="Tice H."/>
            <person name="Copeland A."/>
            <person name="Cheng J.F."/>
            <person name="Lucas S."/>
            <person name="Chen F."/>
            <person name="Nolan M."/>
            <person name="Bruce D."/>
            <person name="Goodwin L."/>
            <person name="Pitluck S."/>
            <person name="Ivanova N."/>
            <person name="Mavromatis K."/>
            <person name="Mikhailova N."/>
            <person name="Pati A."/>
            <person name="Chen A."/>
            <person name="Palaniappan K."/>
            <person name="Land M."/>
            <person name="Hauser L."/>
            <person name="Chang Y.J."/>
            <person name="Jeffries C.C."/>
            <person name="Saunders E."/>
            <person name="Chertkov O."/>
            <person name="Brettin T."/>
            <person name="Goker M."/>
            <person name="Rohde M."/>
            <person name="Bristow J."/>
            <person name="Eisen J.A."/>
            <person name="Markowitz V."/>
            <person name="Hugenholtz P."/>
            <person name="Kyrpides N.C."/>
            <person name="Klenk H.P."/>
            <person name="Detter J.C."/>
        </authorList>
    </citation>
    <scope>NUCLEOTIDE SEQUENCE [LARGE SCALE GENOMIC DNA]</scope>
    <source>
        <strain evidence="2">ATCC 13125 / DSM 2366 / CIP 104194 / JCM 7457 / NBRC 12017 / NCIMB 9290 / NRRL B-14731 / HIM 762-3</strain>
    </source>
</reference>
<proteinExistence type="predicted"/>
<dbReference type="AlphaFoldDB" id="C6XUI1"/>
<sequence>MDFNQGYKVIFVNCEETALHFFSNVPGFKLYEKIEIQGRQCPIMQLKNGDFMMLVEKEAVEPETIVLKTDDCLRDYHLLKKRSIATLTKPRYVDNGLELCFSDPTGNHFIVLEERDYTDA</sequence>
<dbReference type="STRING" id="485917.Phep_1618"/>
<dbReference type="InterPro" id="IPR029068">
    <property type="entry name" value="Glyas_Bleomycin-R_OHBP_Dase"/>
</dbReference>
<dbReference type="KEGG" id="phe:Phep_1618"/>
<evidence type="ECO:0008006" key="3">
    <source>
        <dbReference type="Google" id="ProtNLM"/>
    </source>
</evidence>
<dbReference type="HOGENOM" id="CLU_2047449_0_0_10"/>
<gene>
    <name evidence="1" type="ordered locus">Phep_1618</name>
</gene>
<name>C6XUI1_PEDHD</name>
<evidence type="ECO:0000313" key="1">
    <source>
        <dbReference type="EMBL" id="ACU03831.1"/>
    </source>
</evidence>
<dbReference type="Gene3D" id="3.10.180.10">
    <property type="entry name" value="2,3-Dihydroxybiphenyl 1,2-Dioxygenase, domain 1"/>
    <property type="match status" value="1"/>
</dbReference>
<dbReference type="OrthoDB" id="9804907at2"/>